<keyword evidence="3" id="KW-1185">Reference proteome</keyword>
<protein>
    <submittedName>
        <fullName evidence="2">Uncharacterized protein</fullName>
    </submittedName>
</protein>
<feature type="transmembrane region" description="Helical" evidence="1">
    <location>
        <begin position="32"/>
        <end position="52"/>
    </location>
</feature>
<dbReference type="Proteomes" id="UP000050827">
    <property type="component" value="Unassembled WGS sequence"/>
</dbReference>
<dbReference type="AlphaFoldDB" id="A0A0Q0XQV8"/>
<feature type="transmembrane region" description="Helical" evidence="1">
    <location>
        <begin position="126"/>
        <end position="145"/>
    </location>
</feature>
<reference evidence="2 3" key="1">
    <citation type="submission" date="2015-04" db="EMBL/GenBank/DDBJ databases">
        <title>Complete genome of flavobacterium.</title>
        <authorList>
            <person name="Kwon Y.M."/>
            <person name="Kim S.-J."/>
        </authorList>
    </citation>
    <scope>NUCLEOTIDE SEQUENCE [LARGE SCALE GENOMIC DNA]</scope>
    <source>
        <strain evidence="2 3">DK169</strain>
    </source>
</reference>
<gene>
    <name evidence="2" type="ORF">AAY42_01950</name>
</gene>
<feature type="transmembrane region" description="Helical" evidence="1">
    <location>
        <begin position="194"/>
        <end position="213"/>
    </location>
</feature>
<organism evidence="2 3">
    <name type="scientific">Flagellimonas eckloniae</name>
    <dbReference type="NCBI Taxonomy" id="346185"/>
    <lineage>
        <taxon>Bacteria</taxon>
        <taxon>Pseudomonadati</taxon>
        <taxon>Bacteroidota</taxon>
        <taxon>Flavobacteriia</taxon>
        <taxon>Flavobacteriales</taxon>
        <taxon>Flavobacteriaceae</taxon>
        <taxon>Flagellimonas</taxon>
    </lineage>
</organism>
<accession>A0A0Q0XQV8</accession>
<keyword evidence="1" id="KW-1133">Transmembrane helix</keyword>
<name>A0A0Q0XQV8_9FLAO</name>
<keyword evidence="1" id="KW-0812">Transmembrane</keyword>
<dbReference type="STRING" id="346185.AAY42_01950"/>
<feature type="transmembrane region" description="Helical" evidence="1">
    <location>
        <begin position="64"/>
        <end position="83"/>
    </location>
</feature>
<proteinExistence type="predicted"/>
<feature type="transmembrane region" description="Helical" evidence="1">
    <location>
        <begin position="6"/>
        <end position="25"/>
    </location>
</feature>
<feature type="transmembrane region" description="Helical" evidence="1">
    <location>
        <begin position="95"/>
        <end position="114"/>
    </location>
</feature>
<evidence type="ECO:0000313" key="2">
    <source>
        <dbReference type="EMBL" id="KQC31561.1"/>
    </source>
</evidence>
<sequence length="225" mass="25963">MDNLPNWIEILFLITCLATIVLFHYANGKSRFLTLSIVVWSIIQSILAYTGFYQETEKIPPRFALVLIPITLFIILGLTPKVLKWMDKNRNIRISTFLHIIRVPVEIVLLYLFIYKMIPELMTFEGRNFDILAGLTAPIMGLLYLKNKVSKKILIAWNFVGLFLVSFILTNGILSAELPFQQFAFDQPNKGINYFPFVLLPATIVPIVIYTHITDIIKLRREIKS</sequence>
<dbReference type="PATRIC" id="fig|1547436.3.peg.407"/>
<dbReference type="EMBL" id="LCTZ01000002">
    <property type="protein sequence ID" value="KQC31561.1"/>
    <property type="molecule type" value="Genomic_DNA"/>
</dbReference>
<evidence type="ECO:0000313" key="3">
    <source>
        <dbReference type="Proteomes" id="UP000050827"/>
    </source>
</evidence>
<feature type="transmembrane region" description="Helical" evidence="1">
    <location>
        <begin position="154"/>
        <end position="174"/>
    </location>
</feature>
<keyword evidence="1" id="KW-0472">Membrane</keyword>
<evidence type="ECO:0000256" key="1">
    <source>
        <dbReference type="SAM" id="Phobius"/>
    </source>
</evidence>
<comment type="caution">
    <text evidence="2">The sequence shown here is derived from an EMBL/GenBank/DDBJ whole genome shotgun (WGS) entry which is preliminary data.</text>
</comment>